<dbReference type="AlphaFoldDB" id="A0AAV4N8U9"/>
<keyword evidence="2" id="KW-1185">Reference proteome</keyword>
<dbReference type="EMBL" id="BPLQ01001340">
    <property type="protein sequence ID" value="GIX80941.1"/>
    <property type="molecule type" value="Genomic_DNA"/>
</dbReference>
<protein>
    <submittedName>
        <fullName evidence="1">Uncharacterized protein</fullName>
    </submittedName>
</protein>
<feature type="non-terminal residue" evidence="1">
    <location>
        <position position="36"/>
    </location>
</feature>
<comment type="caution">
    <text evidence="1">The sequence shown here is derived from an EMBL/GenBank/DDBJ whole genome shotgun (WGS) entry which is preliminary data.</text>
</comment>
<reference evidence="1 2" key="1">
    <citation type="submission" date="2021-06" db="EMBL/GenBank/DDBJ databases">
        <title>Caerostris darwini draft genome.</title>
        <authorList>
            <person name="Kono N."/>
            <person name="Arakawa K."/>
        </authorList>
    </citation>
    <scope>NUCLEOTIDE SEQUENCE [LARGE SCALE GENOMIC DNA]</scope>
</reference>
<gene>
    <name evidence="1" type="ORF">CDAR_187761</name>
</gene>
<sequence length="36" mass="3674">MGTLHSCMTGDKLCGLRCGQKVVQVTGGHGSSLAIK</sequence>
<dbReference type="Proteomes" id="UP001054837">
    <property type="component" value="Unassembled WGS sequence"/>
</dbReference>
<accession>A0AAV4N8U9</accession>
<evidence type="ECO:0000313" key="1">
    <source>
        <dbReference type="EMBL" id="GIX80941.1"/>
    </source>
</evidence>
<name>A0AAV4N8U9_9ARAC</name>
<proteinExistence type="predicted"/>
<evidence type="ECO:0000313" key="2">
    <source>
        <dbReference type="Proteomes" id="UP001054837"/>
    </source>
</evidence>
<organism evidence="1 2">
    <name type="scientific">Caerostris darwini</name>
    <dbReference type="NCBI Taxonomy" id="1538125"/>
    <lineage>
        <taxon>Eukaryota</taxon>
        <taxon>Metazoa</taxon>
        <taxon>Ecdysozoa</taxon>
        <taxon>Arthropoda</taxon>
        <taxon>Chelicerata</taxon>
        <taxon>Arachnida</taxon>
        <taxon>Araneae</taxon>
        <taxon>Araneomorphae</taxon>
        <taxon>Entelegynae</taxon>
        <taxon>Araneoidea</taxon>
        <taxon>Araneidae</taxon>
        <taxon>Caerostris</taxon>
    </lineage>
</organism>